<feature type="compositionally biased region" description="Low complexity" evidence="1">
    <location>
        <begin position="327"/>
        <end position="339"/>
    </location>
</feature>
<dbReference type="Pfam" id="PF08379">
    <property type="entry name" value="Bact_transglu_N"/>
    <property type="match status" value="1"/>
</dbReference>
<sequence>MLLHVTHETRYDYAPAVETAQHMAHLRPRDLGCQVVLDHRLAISPAPVHRSESDDIYGNRRTFFALESTHDQLVVTAESLVRTAQPTLSPQADARLAWDLVRERFRYRAGQHDDAASDFVFPSRHVPPHDDFVAYARASFPPGRPLFEAAMELTLRIHRDFEYASGSTEINTPAVQALAQRRGVCQDFAHIMIACCRALGLPARYVSGYLLTQPPPGQPRLVGADASHAWVEVYLPGAGADAQHPASALGDWAGFDPTNGRQPGPDYVVLAVGRDFADVSPMRGVLHGGARHVLDVGVTVQPFDELPAARREGLAAALAQDAAATAAVVASSTAPAAPATSNAEDRSGGRPAPMSDNR</sequence>
<dbReference type="Pfam" id="PF01841">
    <property type="entry name" value="Transglut_core"/>
    <property type="match status" value="1"/>
</dbReference>
<dbReference type="RefSeq" id="WP_114802499.1">
    <property type="nucleotide sequence ID" value="NZ_QQAV01000002.1"/>
</dbReference>
<dbReference type="GO" id="GO:0008233">
    <property type="term" value="F:peptidase activity"/>
    <property type="evidence" value="ECO:0007669"/>
    <property type="project" value="UniProtKB-KW"/>
</dbReference>
<keyword evidence="3" id="KW-0378">Hydrolase</keyword>
<evidence type="ECO:0000313" key="4">
    <source>
        <dbReference type="Proteomes" id="UP000255265"/>
    </source>
</evidence>
<gene>
    <name evidence="3" type="ORF">DFR41_102539</name>
</gene>
<dbReference type="InterPro" id="IPR013589">
    <property type="entry name" value="Bac_transglu_N"/>
</dbReference>
<keyword evidence="4" id="KW-1185">Reference proteome</keyword>
<dbReference type="Proteomes" id="UP000255265">
    <property type="component" value="Unassembled WGS sequence"/>
</dbReference>
<feature type="domain" description="Transglutaminase-like" evidence="2">
    <location>
        <begin position="177"/>
        <end position="259"/>
    </location>
</feature>
<dbReference type="PANTHER" id="PTHR33490:SF7">
    <property type="entry name" value="BLR2979 PROTEIN"/>
    <property type="match status" value="1"/>
</dbReference>
<comment type="caution">
    <text evidence="3">The sequence shown here is derived from an EMBL/GenBank/DDBJ whole genome shotgun (WGS) entry which is preliminary data.</text>
</comment>
<dbReference type="AlphaFoldDB" id="A0A370FK19"/>
<feature type="region of interest" description="Disordered" evidence="1">
    <location>
        <begin position="327"/>
        <end position="358"/>
    </location>
</feature>
<evidence type="ECO:0000259" key="2">
    <source>
        <dbReference type="SMART" id="SM00460"/>
    </source>
</evidence>
<dbReference type="InterPro" id="IPR038765">
    <property type="entry name" value="Papain-like_cys_pep_sf"/>
</dbReference>
<dbReference type="SMART" id="SM00460">
    <property type="entry name" value="TGc"/>
    <property type="match status" value="1"/>
</dbReference>
<dbReference type="SUPFAM" id="SSF54001">
    <property type="entry name" value="Cysteine proteinases"/>
    <property type="match status" value="1"/>
</dbReference>
<evidence type="ECO:0000313" key="3">
    <source>
        <dbReference type="EMBL" id="RDI27492.1"/>
    </source>
</evidence>
<dbReference type="STRING" id="433924.NS331_19110"/>
<keyword evidence="3" id="KW-0645">Protease</keyword>
<dbReference type="GO" id="GO:0006508">
    <property type="term" value="P:proteolysis"/>
    <property type="evidence" value="ECO:0007669"/>
    <property type="project" value="UniProtKB-KW"/>
</dbReference>
<organism evidence="3 4">
    <name type="scientific">Pseudacidovorax intermedius</name>
    <dbReference type="NCBI Taxonomy" id="433924"/>
    <lineage>
        <taxon>Bacteria</taxon>
        <taxon>Pseudomonadati</taxon>
        <taxon>Pseudomonadota</taxon>
        <taxon>Betaproteobacteria</taxon>
        <taxon>Burkholderiales</taxon>
        <taxon>Comamonadaceae</taxon>
        <taxon>Pseudacidovorax</taxon>
    </lineage>
</organism>
<dbReference type="EMBL" id="QQAV01000002">
    <property type="protein sequence ID" value="RDI27492.1"/>
    <property type="molecule type" value="Genomic_DNA"/>
</dbReference>
<proteinExistence type="predicted"/>
<dbReference type="PANTHER" id="PTHR33490">
    <property type="entry name" value="BLR5614 PROTEIN-RELATED"/>
    <property type="match status" value="1"/>
</dbReference>
<name>A0A370FK19_9BURK</name>
<evidence type="ECO:0000256" key="1">
    <source>
        <dbReference type="SAM" id="MobiDB-lite"/>
    </source>
</evidence>
<dbReference type="OrthoDB" id="5438043at2"/>
<reference evidence="3 4" key="1">
    <citation type="submission" date="2018-07" db="EMBL/GenBank/DDBJ databases">
        <title>Genomic Encyclopedia of Type Strains, Phase IV (KMG-IV): sequencing the most valuable type-strain genomes for metagenomic binning, comparative biology and taxonomic classification.</title>
        <authorList>
            <person name="Goeker M."/>
        </authorList>
    </citation>
    <scope>NUCLEOTIDE SEQUENCE [LARGE SCALE GENOMIC DNA]</scope>
    <source>
        <strain evidence="3 4">DSM 21352</strain>
    </source>
</reference>
<accession>A0A370FK19</accession>
<protein>
    <submittedName>
        <fullName evidence="3">Transglutaminase-like putative cysteine protease</fullName>
    </submittedName>
</protein>
<dbReference type="Gene3D" id="3.10.620.30">
    <property type="match status" value="1"/>
</dbReference>
<dbReference type="InterPro" id="IPR002931">
    <property type="entry name" value="Transglutaminase-like"/>
</dbReference>